<dbReference type="SUPFAM" id="SSF55166">
    <property type="entry name" value="Hedgehog/DD-peptidase"/>
    <property type="match status" value="1"/>
</dbReference>
<reference evidence="1 2" key="1">
    <citation type="submission" date="2019-11" db="EMBL/GenBank/DDBJ databases">
        <title>Metabolism of dissolved organic matter in forest soils.</title>
        <authorList>
            <person name="Cyle K.T."/>
            <person name="Wilhelm R.C."/>
            <person name="Martinez C.E."/>
        </authorList>
    </citation>
    <scope>NUCLEOTIDE SEQUENCE [LARGE SCALE GENOMIC DNA]</scope>
    <source>
        <strain evidence="1 2">1N</strain>
    </source>
</reference>
<accession>A0ABX2C6Z1</accession>
<dbReference type="EMBL" id="WOEY01000187">
    <property type="protein sequence ID" value="NPT47993.1"/>
    <property type="molecule type" value="Genomic_DNA"/>
</dbReference>
<sequence length="82" mass="8766">MPGIPPGTGYDACPFRHLLFKRIGVRFRGSTSTTKNSNHSWGTAVDLTIAGVLDTRGDNKVQVGLTLLCPINLAQAASRKQA</sequence>
<dbReference type="InterPro" id="IPR009045">
    <property type="entry name" value="Zn_M74/Hedgehog-like"/>
</dbReference>
<evidence type="ECO:0000313" key="1">
    <source>
        <dbReference type="EMBL" id="NPT47993.1"/>
    </source>
</evidence>
<proteinExistence type="predicted"/>
<organism evidence="1 2">
    <name type="scientific">Paraburkholderia solitsugae</name>
    <dbReference type="NCBI Taxonomy" id="2675748"/>
    <lineage>
        <taxon>Bacteria</taxon>
        <taxon>Pseudomonadati</taxon>
        <taxon>Pseudomonadota</taxon>
        <taxon>Betaproteobacteria</taxon>
        <taxon>Burkholderiales</taxon>
        <taxon>Burkholderiaceae</taxon>
        <taxon>Paraburkholderia</taxon>
    </lineage>
</organism>
<dbReference type="Proteomes" id="UP000652198">
    <property type="component" value="Unassembled WGS sequence"/>
</dbReference>
<evidence type="ECO:0000313" key="2">
    <source>
        <dbReference type="Proteomes" id="UP000652198"/>
    </source>
</evidence>
<comment type="caution">
    <text evidence="1">The sequence shown here is derived from an EMBL/GenBank/DDBJ whole genome shotgun (WGS) entry which is preliminary data.</text>
</comment>
<protein>
    <submittedName>
        <fullName evidence="1">Uncharacterized protein</fullName>
    </submittedName>
</protein>
<keyword evidence="2" id="KW-1185">Reference proteome</keyword>
<name>A0ABX2C6Z1_9BURK</name>
<gene>
    <name evidence="1" type="ORF">GNZ12_43250</name>
</gene>